<evidence type="ECO:0000256" key="5">
    <source>
        <dbReference type="PROSITE-ProRule" id="PRU01248"/>
    </source>
</evidence>
<evidence type="ECO:0008006" key="10">
    <source>
        <dbReference type="Google" id="ProtNLM"/>
    </source>
</evidence>
<dbReference type="InterPro" id="IPR002104">
    <property type="entry name" value="Integrase_catalytic"/>
</dbReference>
<evidence type="ECO:0000259" key="7">
    <source>
        <dbReference type="PROSITE" id="PS51900"/>
    </source>
</evidence>
<evidence type="ECO:0000259" key="6">
    <source>
        <dbReference type="PROSITE" id="PS51898"/>
    </source>
</evidence>
<name>A0A202BPF6_9FLAO</name>
<dbReference type="GO" id="GO:0007059">
    <property type="term" value="P:chromosome segregation"/>
    <property type="evidence" value="ECO:0007669"/>
    <property type="project" value="UniProtKB-KW"/>
</dbReference>
<dbReference type="PANTHER" id="PTHR30349">
    <property type="entry name" value="PHAGE INTEGRASE-RELATED"/>
    <property type="match status" value="1"/>
</dbReference>
<dbReference type="GO" id="GO:0003677">
    <property type="term" value="F:DNA binding"/>
    <property type="evidence" value="ECO:0007669"/>
    <property type="project" value="UniProtKB-UniRule"/>
</dbReference>
<dbReference type="RefSeq" id="WP_087712431.1">
    <property type="nucleotide sequence ID" value="NZ_MVAG01000207.1"/>
</dbReference>
<gene>
    <name evidence="8" type="ORF">B0E34_20640</name>
</gene>
<feature type="domain" description="Tyr recombinase" evidence="6">
    <location>
        <begin position="99"/>
        <end position="291"/>
    </location>
</feature>
<dbReference type="InterPro" id="IPR010998">
    <property type="entry name" value="Integrase_recombinase_N"/>
</dbReference>
<evidence type="ECO:0000256" key="3">
    <source>
        <dbReference type="ARBA" id="ARBA00023125"/>
    </source>
</evidence>
<dbReference type="AlphaFoldDB" id="A0A202BPF6"/>
<dbReference type="SUPFAM" id="SSF56349">
    <property type="entry name" value="DNA breaking-rejoining enzymes"/>
    <property type="match status" value="1"/>
</dbReference>
<organism evidence="8 9">
    <name type="scientific">Chryseobacterium mucoviscidosis</name>
    <dbReference type="NCBI Taxonomy" id="1945581"/>
    <lineage>
        <taxon>Bacteria</taxon>
        <taxon>Pseudomonadati</taxon>
        <taxon>Bacteroidota</taxon>
        <taxon>Flavobacteriia</taxon>
        <taxon>Flavobacteriales</taxon>
        <taxon>Weeksellaceae</taxon>
        <taxon>Chryseobacterium group</taxon>
        <taxon>Chryseobacterium</taxon>
    </lineage>
</organism>
<dbReference type="Pfam" id="PF00589">
    <property type="entry name" value="Phage_integrase"/>
    <property type="match status" value="1"/>
</dbReference>
<dbReference type="Gene3D" id="1.10.150.130">
    <property type="match status" value="1"/>
</dbReference>
<dbReference type="PROSITE" id="PS51898">
    <property type="entry name" value="TYR_RECOMBINASE"/>
    <property type="match status" value="1"/>
</dbReference>
<feature type="domain" description="Core-binding (CB)" evidence="7">
    <location>
        <begin position="1"/>
        <end position="76"/>
    </location>
</feature>
<dbReference type="InterPro" id="IPR044068">
    <property type="entry name" value="CB"/>
</dbReference>
<evidence type="ECO:0000313" key="9">
    <source>
        <dbReference type="Proteomes" id="UP000196355"/>
    </source>
</evidence>
<accession>A0A202BPF6</accession>
<dbReference type="EMBL" id="MVAG01000207">
    <property type="protein sequence ID" value="OVE53232.1"/>
    <property type="molecule type" value="Genomic_DNA"/>
</dbReference>
<dbReference type="Proteomes" id="UP000196355">
    <property type="component" value="Unassembled WGS sequence"/>
</dbReference>
<evidence type="ECO:0000256" key="4">
    <source>
        <dbReference type="ARBA" id="ARBA00023172"/>
    </source>
</evidence>
<reference evidence="9" key="1">
    <citation type="submission" date="2017-02" db="EMBL/GenBank/DDBJ databases">
        <authorList>
            <person name="Tetz G."/>
            <person name="Tetz V."/>
        </authorList>
    </citation>
    <scope>NUCLEOTIDE SEQUENCE [LARGE SCALE GENOMIC DNA]</scope>
    <source>
        <strain evidence="9">VT16-26</strain>
    </source>
</reference>
<proteinExistence type="predicted"/>
<dbReference type="Gene3D" id="1.10.443.10">
    <property type="entry name" value="Intergrase catalytic core"/>
    <property type="match status" value="1"/>
</dbReference>
<dbReference type="CDD" id="cd00397">
    <property type="entry name" value="DNA_BRE_C"/>
    <property type="match status" value="1"/>
</dbReference>
<dbReference type="PANTHER" id="PTHR30349:SF81">
    <property type="entry name" value="TYROSINE RECOMBINASE XERC"/>
    <property type="match status" value="1"/>
</dbReference>
<dbReference type="InterPro" id="IPR004107">
    <property type="entry name" value="Integrase_SAM-like_N"/>
</dbReference>
<keyword evidence="2" id="KW-0229">DNA integration</keyword>
<protein>
    <recommendedName>
        <fullName evidence="10">Integrase</fullName>
    </recommendedName>
</protein>
<evidence type="ECO:0000256" key="1">
    <source>
        <dbReference type="ARBA" id="ARBA00022829"/>
    </source>
</evidence>
<dbReference type="InterPro" id="IPR013762">
    <property type="entry name" value="Integrase-like_cat_sf"/>
</dbReference>
<dbReference type="GO" id="GO:0006310">
    <property type="term" value="P:DNA recombination"/>
    <property type="evidence" value="ECO:0007669"/>
    <property type="project" value="UniProtKB-KW"/>
</dbReference>
<comment type="caution">
    <text evidence="8">The sequence shown here is derived from an EMBL/GenBank/DDBJ whole genome shotgun (WGS) entry which is preliminary data.</text>
</comment>
<evidence type="ECO:0000256" key="2">
    <source>
        <dbReference type="ARBA" id="ARBA00022908"/>
    </source>
</evidence>
<evidence type="ECO:0000313" key="8">
    <source>
        <dbReference type="EMBL" id="OVE53232.1"/>
    </source>
</evidence>
<dbReference type="PROSITE" id="PS51900">
    <property type="entry name" value="CB"/>
    <property type="match status" value="1"/>
</dbReference>
<keyword evidence="1" id="KW-0159">Chromosome partition</keyword>
<keyword evidence="4" id="KW-0233">DNA recombination</keyword>
<keyword evidence="9" id="KW-1185">Reference proteome</keyword>
<dbReference type="InterPro" id="IPR011010">
    <property type="entry name" value="DNA_brk_join_enz"/>
</dbReference>
<dbReference type="GO" id="GO:0015074">
    <property type="term" value="P:DNA integration"/>
    <property type="evidence" value="ECO:0007669"/>
    <property type="project" value="UniProtKB-KW"/>
</dbReference>
<dbReference type="Pfam" id="PF13495">
    <property type="entry name" value="Phage_int_SAM_4"/>
    <property type="match status" value="1"/>
</dbReference>
<dbReference type="InterPro" id="IPR050090">
    <property type="entry name" value="Tyrosine_recombinase_XerCD"/>
</dbReference>
<keyword evidence="3 5" id="KW-0238">DNA-binding</keyword>
<sequence>MKTLEQYLQEKYSRRSYKVHGYMIGKYLEYIGRKATTAQYKDILQFIAHLRKNENYTPESVKRYLSEVKIYYNYLLETGLRNDHPCRELYLKDKISKQIKVDRLYSEETLENYLEKIRKDPDGKLKKRNEVIISLLVYQALTVAEICNLNIEDINLEKAEIYIKSGHRKKTRTLPLKACQILLFYHYLKEDYPELTKYLKRDSAEGSEPEKLITGRLQEEVKPNALNRMINKGRKPEEMLKPVKIRQSVIAHLLKKENDTRIVQVFAGHNRASTTIQYKQTELEILKNAINTFHPIQ</sequence>